<keyword evidence="2" id="KW-1133">Transmembrane helix</keyword>
<dbReference type="PANTHER" id="PTHR43318">
    <property type="entry name" value="UDP-N-ACETYLGLUCOSAMINE 4,6-DEHYDRATASE"/>
    <property type="match status" value="1"/>
</dbReference>
<evidence type="ECO:0000313" key="4">
    <source>
        <dbReference type="EMBL" id="ANH38205.1"/>
    </source>
</evidence>
<keyword evidence="2" id="KW-0472">Membrane</keyword>
<dbReference type="EC" id="4.2.1.135" evidence="4"/>
<accession>A0A1A9GL84</accession>
<dbReference type="EMBL" id="CP015079">
    <property type="protein sequence ID" value="ANH38205.1"/>
    <property type="molecule type" value="Genomic_DNA"/>
</dbReference>
<dbReference type="SUPFAM" id="SSF51735">
    <property type="entry name" value="NAD(P)-binding Rossmann-fold domains"/>
    <property type="match status" value="2"/>
</dbReference>
<feature type="transmembrane region" description="Helical" evidence="2">
    <location>
        <begin position="95"/>
        <end position="115"/>
    </location>
</feature>
<keyword evidence="2" id="KW-0812">Transmembrane</keyword>
<dbReference type="InterPro" id="IPR036291">
    <property type="entry name" value="NAD(P)-bd_dom_sf"/>
</dbReference>
<feature type="transmembrane region" description="Helical" evidence="2">
    <location>
        <begin position="69"/>
        <end position="89"/>
    </location>
</feature>
<feature type="transmembrane region" description="Helical" evidence="2">
    <location>
        <begin position="29"/>
        <end position="49"/>
    </location>
</feature>
<feature type="domain" description="Polysaccharide biosynthesis protein CapD-like" evidence="3">
    <location>
        <begin position="273"/>
        <end position="541"/>
    </location>
</feature>
<dbReference type="Gene3D" id="3.40.50.720">
    <property type="entry name" value="NAD(P)-binding Rossmann-like Domain"/>
    <property type="match status" value="2"/>
</dbReference>
<dbReference type="CDD" id="cd05237">
    <property type="entry name" value="UDP_invert_4-6DH_SDR_e"/>
    <property type="match status" value="1"/>
</dbReference>
<dbReference type="AlphaFoldDB" id="A0A1A9GL84"/>
<dbReference type="PATRIC" id="fig|1300347.3.peg.1774"/>
<evidence type="ECO:0000256" key="1">
    <source>
        <dbReference type="ARBA" id="ARBA00007430"/>
    </source>
</evidence>
<proteinExistence type="inferred from homology"/>
<dbReference type="Proteomes" id="UP000077868">
    <property type="component" value="Chromosome"/>
</dbReference>
<name>A0A1A9GL84_9ACTN</name>
<comment type="similarity">
    <text evidence="1">Belongs to the polysaccharide synthase family.</text>
</comment>
<organism evidence="4 5">
    <name type="scientific">Nocardioides dokdonensis FR1436</name>
    <dbReference type="NCBI Taxonomy" id="1300347"/>
    <lineage>
        <taxon>Bacteria</taxon>
        <taxon>Bacillati</taxon>
        <taxon>Actinomycetota</taxon>
        <taxon>Actinomycetes</taxon>
        <taxon>Propionibacteriales</taxon>
        <taxon>Nocardioidaceae</taxon>
        <taxon>Nocardioides</taxon>
    </lineage>
</organism>
<dbReference type="KEGG" id="ndk:I601_1774"/>
<keyword evidence="4" id="KW-0456">Lyase</keyword>
<dbReference type="Pfam" id="PF13727">
    <property type="entry name" value="CoA_binding_3"/>
    <property type="match status" value="1"/>
</dbReference>
<reference evidence="4 5" key="1">
    <citation type="submission" date="2016-03" db="EMBL/GenBank/DDBJ databases">
        <title>Complete genome sequence of a soil Actinobacterium, Nocardioides dokdonensis FR1436.</title>
        <authorList>
            <person name="Kwon S.-K."/>
            <person name="Kim K."/>
            <person name="Kim J.F."/>
        </authorList>
    </citation>
    <scope>NUCLEOTIDE SEQUENCE [LARGE SCALE GENOMIC DNA]</scope>
    <source>
        <strain evidence="4 5">FR1436</strain>
    </source>
</reference>
<evidence type="ECO:0000259" key="3">
    <source>
        <dbReference type="Pfam" id="PF02719"/>
    </source>
</evidence>
<dbReference type="InterPro" id="IPR003869">
    <property type="entry name" value="Polysac_CapD-like"/>
</dbReference>
<dbReference type="InterPro" id="IPR051203">
    <property type="entry name" value="Polysaccharide_Synthase-Rel"/>
</dbReference>
<keyword evidence="5" id="KW-1185">Reference proteome</keyword>
<protein>
    <submittedName>
        <fullName evidence="4">UDP-N-acetyl-alpha-D-glucosamine C6 dehydratase</fullName>
        <ecNumber evidence="4">4.2.1.135</ecNumber>
    </submittedName>
</protein>
<dbReference type="GO" id="GO:0016829">
    <property type="term" value="F:lyase activity"/>
    <property type="evidence" value="ECO:0007669"/>
    <property type="project" value="UniProtKB-KW"/>
</dbReference>
<dbReference type="PANTHER" id="PTHR43318:SF1">
    <property type="entry name" value="POLYSACCHARIDE BIOSYNTHESIS PROTEIN EPSC-RELATED"/>
    <property type="match status" value="1"/>
</dbReference>
<gene>
    <name evidence="4" type="primary">pglF</name>
    <name evidence="4" type="ORF">I601_1774</name>
</gene>
<dbReference type="STRING" id="1300347.I601_1774"/>
<dbReference type="Pfam" id="PF02719">
    <property type="entry name" value="Polysacc_synt_2"/>
    <property type="match status" value="1"/>
</dbReference>
<evidence type="ECO:0000313" key="5">
    <source>
        <dbReference type="Proteomes" id="UP000077868"/>
    </source>
</evidence>
<evidence type="ECO:0000256" key="2">
    <source>
        <dbReference type="SAM" id="Phobius"/>
    </source>
</evidence>
<sequence>MTLAYDLGAWALAYWGFALLRYQPTDGGVVPWLTLTALAVVSWVIYCLIGLSFRLHAGRARTGSLEEAIAIAISIGLAGGVMFSVNLVIQVVPRTVPVGASLLAIVVVAWARALWRRLQERRWEAVSGPGRRVIVLGAGQAGADLIASMLRDPSRAWTPVGLLDDDPMKRQRQIRRVPVLGGTAQMGEIARAHGVAHVILALPSASAEVIERLRALAVHEGLIVKVLPAATELIGERVDIRDIRDIDLKDVLGRNQLDTDISAIAGYLTGRRVLVTGAGGSIGSELCRQISRFDPLELMMLDRDESALHAVQLSLNGRALLDSDDVVLCDIRDAQQVQMLFRERRPEVVFHAAALKHLPMLEQYPAEAVKTNVIGTRNVLDACDAIGVERFVNISTDKAANPASVLGYSKRVAECLTAQRSQMVEGSYLSVRFGNVLGSRGSVLTAFAQQIARGGPVTVTDPDVTRYFMTIEEACQLVIQAAAIGSAGEALVLDMGEPISILGVAERLIAQSGRDIRIEFTGLRPGEKMHEELFGDCEPENVKPSHDSVSHVPVAGVSEAEVASLPTVGDSREVCRALEELCATALDRQRDVVEWVEA</sequence>